<protein>
    <submittedName>
        <fullName evidence="1">Uncharacterized protein</fullName>
    </submittedName>
</protein>
<proteinExistence type="predicted"/>
<dbReference type="Proteomes" id="UP000886523">
    <property type="component" value="Unassembled WGS sequence"/>
</dbReference>
<evidence type="ECO:0000313" key="1">
    <source>
        <dbReference type="EMBL" id="KAF9505119.1"/>
    </source>
</evidence>
<dbReference type="OrthoDB" id="3359616at2759"/>
<accession>A0A9P6DNB8</accession>
<keyword evidence="2" id="KW-1185">Reference proteome</keyword>
<comment type="caution">
    <text evidence="1">The sequence shown here is derived from an EMBL/GenBank/DDBJ whole genome shotgun (WGS) entry which is preliminary data.</text>
</comment>
<organism evidence="1 2">
    <name type="scientific">Hydnum rufescens UP504</name>
    <dbReference type="NCBI Taxonomy" id="1448309"/>
    <lineage>
        <taxon>Eukaryota</taxon>
        <taxon>Fungi</taxon>
        <taxon>Dikarya</taxon>
        <taxon>Basidiomycota</taxon>
        <taxon>Agaricomycotina</taxon>
        <taxon>Agaricomycetes</taxon>
        <taxon>Cantharellales</taxon>
        <taxon>Hydnaceae</taxon>
        <taxon>Hydnum</taxon>
    </lineage>
</organism>
<evidence type="ECO:0000313" key="2">
    <source>
        <dbReference type="Proteomes" id="UP000886523"/>
    </source>
</evidence>
<reference evidence="1" key="1">
    <citation type="journal article" date="2020" name="Nat. Commun.">
        <title>Large-scale genome sequencing of mycorrhizal fungi provides insights into the early evolution of symbiotic traits.</title>
        <authorList>
            <person name="Miyauchi S."/>
            <person name="Kiss E."/>
            <person name="Kuo A."/>
            <person name="Drula E."/>
            <person name="Kohler A."/>
            <person name="Sanchez-Garcia M."/>
            <person name="Morin E."/>
            <person name="Andreopoulos B."/>
            <person name="Barry K.W."/>
            <person name="Bonito G."/>
            <person name="Buee M."/>
            <person name="Carver A."/>
            <person name="Chen C."/>
            <person name="Cichocki N."/>
            <person name="Clum A."/>
            <person name="Culley D."/>
            <person name="Crous P.W."/>
            <person name="Fauchery L."/>
            <person name="Girlanda M."/>
            <person name="Hayes R.D."/>
            <person name="Keri Z."/>
            <person name="LaButti K."/>
            <person name="Lipzen A."/>
            <person name="Lombard V."/>
            <person name="Magnuson J."/>
            <person name="Maillard F."/>
            <person name="Murat C."/>
            <person name="Nolan M."/>
            <person name="Ohm R.A."/>
            <person name="Pangilinan J."/>
            <person name="Pereira M.F."/>
            <person name="Perotto S."/>
            <person name="Peter M."/>
            <person name="Pfister S."/>
            <person name="Riley R."/>
            <person name="Sitrit Y."/>
            <person name="Stielow J.B."/>
            <person name="Szollosi G."/>
            <person name="Zifcakova L."/>
            <person name="Stursova M."/>
            <person name="Spatafora J.W."/>
            <person name="Tedersoo L."/>
            <person name="Vaario L.M."/>
            <person name="Yamada A."/>
            <person name="Yan M."/>
            <person name="Wang P."/>
            <person name="Xu J."/>
            <person name="Bruns T."/>
            <person name="Baldrian P."/>
            <person name="Vilgalys R."/>
            <person name="Dunand C."/>
            <person name="Henrissat B."/>
            <person name="Grigoriev I.V."/>
            <person name="Hibbett D."/>
            <person name="Nagy L.G."/>
            <person name="Martin F.M."/>
        </authorList>
    </citation>
    <scope>NUCLEOTIDE SEQUENCE</scope>
    <source>
        <strain evidence="1">UP504</strain>
    </source>
</reference>
<dbReference type="Gene3D" id="2.60.120.260">
    <property type="entry name" value="Galactose-binding domain-like"/>
    <property type="match status" value="1"/>
</dbReference>
<gene>
    <name evidence="1" type="ORF">BS47DRAFT_1386039</name>
</gene>
<sequence length="142" mass="14930">QTFEYWAYQRSDGGNASISFDNGPEILLDYYNSSNTGTDGPLLVYSTGTLSPEQHTVRIKNLFDVRGTLNLGYGQLNVDRFVIIPVPGGATSTSTSPSATTILSSTAVLTSSTQSSTAKPGGSNNHAGAIAGGWLGVWLAWP</sequence>
<feature type="non-terminal residue" evidence="1">
    <location>
        <position position="1"/>
    </location>
</feature>
<dbReference type="AlphaFoldDB" id="A0A9P6DNB8"/>
<dbReference type="EMBL" id="MU129173">
    <property type="protein sequence ID" value="KAF9505119.1"/>
    <property type="molecule type" value="Genomic_DNA"/>
</dbReference>
<name>A0A9P6DNB8_9AGAM</name>